<reference evidence="2" key="1">
    <citation type="submission" date="2021-01" db="EMBL/GenBank/DDBJ databases">
        <authorList>
            <person name="Corre E."/>
            <person name="Pelletier E."/>
            <person name="Niang G."/>
            <person name="Scheremetjew M."/>
            <person name="Finn R."/>
            <person name="Kale V."/>
            <person name="Holt S."/>
            <person name="Cochrane G."/>
            <person name="Meng A."/>
            <person name="Brown T."/>
            <person name="Cohen L."/>
        </authorList>
    </citation>
    <scope>NUCLEOTIDE SEQUENCE</scope>
    <source>
        <strain evidence="2">UIO037</strain>
    </source>
</reference>
<sequence>MLLVTLAANKMVHKMVKAHRARAAPPSVPRSPSPPRDMEAGVEHHVDAAVAATTTTLERRRACAEASSAALPTVRVAPMVVDAVVGKDKDGSEKVVAMAAKVIAAAVASGASMEAAAAAGSAVAAALAAELAGSGESADVLL</sequence>
<dbReference type="EMBL" id="HBKO01004010">
    <property type="protein sequence ID" value="CAE2196645.1"/>
    <property type="molecule type" value="Transcribed_RNA"/>
</dbReference>
<evidence type="ECO:0000313" key="2">
    <source>
        <dbReference type="EMBL" id="CAE2196645.1"/>
    </source>
</evidence>
<accession>A0A7S4HEC9</accession>
<name>A0A7S4HEC9_9EUKA</name>
<evidence type="ECO:0000256" key="1">
    <source>
        <dbReference type="SAM" id="MobiDB-lite"/>
    </source>
</evidence>
<dbReference type="AlphaFoldDB" id="A0A7S4HEC9"/>
<protein>
    <submittedName>
        <fullName evidence="2">Uncharacterized protein</fullName>
    </submittedName>
</protein>
<gene>
    <name evidence="2" type="ORF">CPOL0286_LOCUS1999</name>
</gene>
<feature type="compositionally biased region" description="Pro residues" evidence="1">
    <location>
        <begin position="26"/>
        <end position="35"/>
    </location>
</feature>
<organism evidence="2">
    <name type="scientific">Prymnesium polylepis</name>
    <dbReference type="NCBI Taxonomy" id="72548"/>
    <lineage>
        <taxon>Eukaryota</taxon>
        <taxon>Haptista</taxon>
        <taxon>Haptophyta</taxon>
        <taxon>Prymnesiophyceae</taxon>
        <taxon>Prymnesiales</taxon>
        <taxon>Prymnesiaceae</taxon>
        <taxon>Prymnesium</taxon>
    </lineage>
</organism>
<proteinExistence type="predicted"/>
<feature type="region of interest" description="Disordered" evidence="1">
    <location>
        <begin position="18"/>
        <end position="39"/>
    </location>
</feature>